<gene>
    <name evidence="1" type="ORF">E2C01_056797</name>
</gene>
<sequence length="48" mass="5122">MMSLGRPCWKSLSNDMCWRLLKKDEGAASLTGSSTSHPSTCACVSPSC</sequence>
<name>A0A5B7H0K0_PORTR</name>
<dbReference type="Proteomes" id="UP000324222">
    <property type="component" value="Unassembled WGS sequence"/>
</dbReference>
<keyword evidence="2" id="KW-1185">Reference proteome</keyword>
<dbReference type="EMBL" id="VSRR010019977">
    <property type="protein sequence ID" value="MPC62708.1"/>
    <property type="molecule type" value="Genomic_DNA"/>
</dbReference>
<accession>A0A5B7H0K0</accession>
<organism evidence="1 2">
    <name type="scientific">Portunus trituberculatus</name>
    <name type="common">Swimming crab</name>
    <name type="synonym">Neptunus trituberculatus</name>
    <dbReference type="NCBI Taxonomy" id="210409"/>
    <lineage>
        <taxon>Eukaryota</taxon>
        <taxon>Metazoa</taxon>
        <taxon>Ecdysozoa</taxon>
        <taxon>Arthropoda</taxon>
        <taxon>Crustacea</taxon>
        <taxon>Multicrustacea</taxon>
        <taxon>Malacostraca</taxon>
        <taxon>Eumalacostraca</taxon>
        <taxon>Eucarida</taxon>
        <taxon>Decapoda</taxon>
        <taxon>Pleocyemata</taxon>
        <taxon>Brachyura</taxon>
        <taxon>Eubrachyura</taxon>
        <taxon>Portunoidea</taxon>
        <taxon>Portunidae</taxon>
        <taxon>Portuninae</taxon>
        <taxon>Portunus</taxon>
    </lineage>
</organism>
<reference evidence="1 2" key="1">
    <citation type="submission" date="2019-05" db="EMBL/GenBank/DDBJ databases">
        <title>Another draft genome of Portunus trituberculatus and its Hox gene families provides insights of decapod evolution.</title>
        <authorList>
            <person name="Jeong J.-H."/>
            <person name="Song I."/>
            <person name="Kim S."/>
            <person name="Choi T."/>
            <person name="Kim D."/>
            <person name="Ryu S."/>
            <person name="Kim W."/>
        </authorList>
    </citation>
    <scope>NUCLEOTIDE SEQUENCE [LARGE SCALE GENOMIC DNA]</scope>
    <source>
        <tissue evidence="1">Muscle</tissue>
    </source>
</reference>
<proteinExistence type="predicted"/>
<dbReference type="AlphaFoldDB" id="A0A5B7H0K0"/>
<evidence type="ECO:0000313" key="1">
    <source>
        <dbReference type="EMBL" id="MPC62708.1"/>
    </source>
</evidence>
<evidence type="ECO:0000313" key="2">
    <source>
        <dbReference type="Proteomes" id="UP000324222"/>
    </source>
</evidence>
<protein>
    <submittedName>
        <fullName evidence="1">Uncharacterized protein</fullName>
    </submittedName>
</protein>
<comment type="caution">
    <text evidence="1">The sequence shown here is derived from an EMBL/GenBank/DDBJ whole genome shotgun (WGS) entry which is preliminary data.</text>
</comment>